<dbReference type="EMBL" id="JAHUZN010000007">
    <property type="protein sequence ID" value="KAG8488158.1"/>
    <property type="molecule type" value="Genomic_DNA"/>
</dbReference>
<dbReference type="Pfam" id="PF00319">
    <property type="entry name" value="SRF-TF"/>
    <property type="match status" value="1"/>
</dbReference>
<dbReference type="FunFam" id="3.40.1810.10:FF:000010">
    <property type="entry name" value="Agamous-like MADS-box protein AGL30"/>
    <property type="match status" value="1"/>
</dbReference>
<keyword evidence="2" id="KW-0805">Transcription regulation</keyword>
<evidence type="ECO:0000256" key="6">
    <source>
        <dbReference type="SAM" id="Coils"/>
    </source>
</evidence>
<reference evidence="8 9" key="1">
    <citation type="journal article" date="2021" name="bioRxiv">
        <title>The Gossypium anomalum genome as a resource for cotton improvement and evolutionary analysis of hybrid incompatibility.</title>
        <authorList>
            <person name="Grover C.E."/>
            <person name="Yuan D."/>
            <person name="Arick M.A."/>
            <person name="Miller E.R."/>
            <person name="Hu G."/>
            <person name="Peterson D.G."/>
            <person name="Wendel J.F."/>
            <person name="Udall J.A."/>
        </authorList>
    </citation>
    <scope>NUCLEOTIDE SEQUENCE [LARGE SCALE GENOMIC DNA]</scope>
    <source>
        <strain evidence="8">JFW-Udall</strain>
        <tissue evidence="8">Leaf</tissue>
    </source>
</reference>
<dbReference type="Gene3D" id="3.40.1810.10">
    <property type="entry name" value="Transcription factor, MADS-box"/>
    <property type="match status" value="1"/>
</dbReference>
<dbReference type="InterPro" id="IPR002100">
    <property type="entry name" value="TF_MADSbox"/>
</dbReference>
<organism evidence="8 9">
    <name type="scientific">Gossypium anomalum</name>
    <dbReference type="NCBI Taxonomy" id="47600"/>
    <lineage>
        <taxon>Eukaryota</taxon>
        <taxon>Viridiplantae</taxon>
        <taxon>Streptophyta</taxon>
        <taxon>Embryophyta</taxon>
        <taxon>Tracheophyta</taxon>
        <taxon>Spermatophyta</taxon>
        <taxon>Magnoliopsida</taxon>
        <taxon>eudicotyledons</taxon>
        <taxon>Gunneridae</taxon>
        <taxon>Pentapetalae</taxon>
        <taxon>rosids</taxon>
        <taxon>malvids</taxon>
        <taxon>Malvales</taxon>
        <taxon>Malvaceae</taxon>
        <taxon>Malvoideae</taxon>
        <taxon>Gossypium</taxon>
    </lineage>
</organism>
<evidence type="ECO:0000259" key="7">
    <source>
        <dbReference type="PROSITE" id="PS50066"/>
    </source>
</evidence>
<dbReference type="GO" id="GO:0000981">
    <property type="term" value="F:DNA-binding transcription factor activity, RNA polymerase II-specific"/>
    <property type="evidence" value="ECO:0007669"/>
    <property type="project" value="InterPro"/>
</dbReference>
<protein>
    <recommendedName>
        <fullName evidence="7">MADS-box domain-containing protein</fullName>
    </recommendedName>
</protein>
<dbReference type="GO" id="GO:0000987">
    <property type="term" value="F:cis-regulatory region sequence-specific DNA binding"/>
    <property type="evidence" value="ECO:0007669"/>
    <property type="project" value="InterPro"/>
</dbReference>
<evidence type="ECO:0000256" key="1">
    <source>
        <dbReference type="ARBA" id="ARBA00004123"/>
    </source>
</evidence>
<keyword evidence="3" id="KW-0238">DNA-binding</keyword>
<dbReference type="PROSITE" id="PS50066">
    <property type="entry name" value="MADS_BOX_2"/>
    <property type="match status" value="1"/>
</dbReference>
<comment type="subcellular location">
    <subcellularLocation>
        <location evidence="1">Nucleus</location>
    </subcellularLocation>
</comment>
<dbReference type="SUPFAM" id="SSF55455">
    <property type="entry name" value="SRF-like"/>
    <property type="match status" value="1"/>
</dbReference>
<evidence type="ECO:0000313" key="8">
    <source>
        <dbReference type="EMBL" id="KAG8488158.1"/>
    </source>
</evidence>
<dbReference type="GO" id="GO:0005634">
    <property type="term" value="C:nucleus"/>
    <property type="evidence" value="ECO:0007669"/>
    <property type="project" value="UniProtKB-SubCell"/>
</dbReference>
<feature type="coiled-coil region" evidence="6">
    <location>
        <begin position="77"/>
        <end position="134"/>
    </location>
</feature>
<dbReference type="CDD" id="cd00266">
    <property type="entry name" value="MADS_SRF_like"/>
    <property type="match status" value="1"/>
</dbReference>
<evidence type="ECO:0000256" key="2">
    <source>
        <dbReference type="ARBA" id="ARBA00023015"/>
    </source>
</evidence>
<dbReference type="PRINTS" id="PR00404">
    <property type="entry name" value="MADSDOMAIN"/>
</dbReference>
<evidence type="ECO:0000256" key="4">
    <source>
        <dbReference type="ARBA" id="ARBA00023163"/>
    </source>
</evidence>
<evidence type="ECO:0000313" key="9">
    <source>
        <dbReference type="Proteomes" id="UP000701853"/>
    </source>
</evidence>
<keyword evidence="4" id="KW-0804">Transcription</keyword>
<dbReference type="OrthoDB" id="1898716at2759"/>
<dbReference type="InterPro" id="IPR033897">
    <property type="entry name" value="SRF-like_MADS-box"/>
</dbReference>
<feature type="domain" description="MADS-box" evidence="7">
    <location>
        <begin position="1"/>
        <end position="61"/>
    </location>
</feature>
<dbReference type="Proteomes" id="UP000701853">
    <property type="component" value="Chromosome 7"/>
</dbReference>
<dbReference type="AlphaFoldDB" id="A0A8J5YQA3"/>
<dbReference type="PANTHER" id="PTHR48019">
    <property type="entry name" value="SERUM RESPONSE FACTOR HOMOLOG"/>
    <property type="match status" value="1"/>
</dbReference>
<evidence type="ECO:0000256" key="5">
    <source>
        <dbReference type="ARBA" id="ARBA00023242"/>
    </source>
</evidence>
<comment type="caution">
    <text evidence="8">The sequence shown here is derived from an EMBL/GenBank/DDBJ whole genome shotgun (WGS) entry which is preliminary data.</text>
</comment>
<keyword evidence="5" id="KW-0539">Nucleus</keyword>
<dbReference type="GO" id="GO:0010152">
    <property type="term" value="P:pollen maturation"/>
    <property type="evidence" value="ECO:0007669"/>
    <property type="project" value="UniProtKB-ARBA"/>
</dbReference>
<sequence length="419" mass="48089">MGRVKLKIKRLESYSNRQVTYSKRRTGILKKAKELSILCDIHIILLMFSPTGKPTLFHGERSNIEEVIVKFAQLTPQERAKRKLESLEALKKTFMKLDHDLNIHDFLGANSQSIEEMTKEVSRFRAQLAEVHKRLSCWSNPDKIDNIEHLRQMEDSLRHSIERVRIHKENFGKHHLMSLECCNQFQNRIPLSVMIGAVQEAQPVMWLPNNENHHTLLHNEPNFLPHRDAECSTDCSLAGYSGFFGSGKQTEISSSGQVDNVVQECNALNELGSNACLNLEPGEQYFYQPYSASNYQDDEKLKTEMEVNLQGNPVVNQVISNFEIPRPMYNNGHQAWVLSSGPCGIAMFDGNSYHQVRSSFSFILSFIYVQDNLIFYACSSALGYLDLNLSVRHGYVSNSDMFDFFLSFPMYLEDPLRFI</sequence>
<keyword evidence="9" id="KW-1185">Reference proteome</keyword>
<gene>
    <name evidence="8" type="ORF">CXB51_018694</name>
</gene>
<name>A0A8J5YQA3_9ROSI</name>
<dbReference type="GO" id="GO:0045944">
    <property type="term" value="P:positive regulation of transcription by RNA polymerase II"/>
    <property type="evidence" value="ECO:0007669"/>
    <property type="project" value="InterPro"/>
</dbReference>
<accession>A0A8J5YQA3</accession>
<evidence type="ECO:0000256" key="3">
    <source>
        <dbReference type="ARBA" id="ARBA00023125"/>
    </source>
</evidence>
<dbReference type="GO" id="GO:0080092">
    <property type="term" value="P:regulation of pollen tube growth"/>
    <property type="evidence" value="ECO:0007669"/>
    <property type="project" value="UniProtKB-ARBA"/>
</dbReference>
<keyword evidence="6" id="KW-0175">Coiled coil</keyword>
<proteinExistence type="predicted"/>
<dbReference type="InterPro" id="IPR036879">
    <property type="entry name" value="TF_MADSbox_sf"/>
</dbReference>
<dbReference type="InterPro" id="IPR050142">
    <property type="entry name" value="MADS-box/MEF2_TF"/>
</dbReference>
<dbReference type="GO" id="GO:0046983">
    <property type="term" value="F:protein dimerization activity"/>
    <property type="evidence" value="ECO:0007669"/>
    <property type="project" value="InterPro"/>
</dbReference>
<dbReference type="SMART" id="SM00432">
    <property type="entry name" value="MADS"/>
    <property type="match status" value="1"/>
</dbReference>